<dbReference type="SMART" id="SM00935">
    <property type="entry name" value="OmpH"/>
    <property type="match status" value="1"/>
</dbReference>
<sequence length="426" mass="45639">MASITRLLAGVLLVGVVACSHVDVASPNIRGIAYVNTNKATKAHPLYSQLQDLDASIAAIDLSASVPMVPKSPEEMKADIASIKAQLAQAETQSTQAIGALQSRLAKEERTEVAAALRSAGLNSAAQAYESAPLISSAAQAQAIEKSAASDLQSYQKSVVAQGQATMGALEKRLHEQAQGRFETRAAQYAREESDLSLKLSQQDANQRLALQTKLNNLALDDAQRKSLTAQLKAIDRSEKSQVDAMRARHQRDLQAYQNSLQAGIMKQIRAHASALQAQTQTQLQARQQQVSQKLAALSGPRLPANLPAATKAQLQQIASGLQQRYQADLTTISDQFNQTRSDLEAQYEALNGVDVGAVGAAKQQRDKLAQERGDLYKKIEDQIAAAAKRIAKRDGFSVVLLDPIAHPGGYDLTGDVISSLKSTGT</sequence>
<proteinExistence type="predicted"/>
<organism evidence="1">
    <name type="scientific">mine drainage metagenome</name>
    <dbReference type="NCBI Taxonomy" id="410659"/>
    <lineage>
        <taxon>unclassified sequences</taxon>
        <taxon>metagenomes</taxon>
        <taxon>ecological metagenomes</taxon>
    </lineage>
</organism>
<dbReference type="EMBL" id="CABL01000009">
    <property type="protein sequence ID" value="CBH75479.1"/>
    <property type="molecule type" value="Genomic_DNA"/>
</dbReference>
<dbReference type="AlphaFoldDB" id="E6PG91"/>
<dbReference type="SUPFAM" id="SSF111384">
    <property type="entry name" value="OmpH-like"/>
    <property type="match status" value="1"/>
</dbReference>
<gene>
    <name evidence="1" type="ORF">CARN1_0021</name>
</gene>
<protein>
    <submittedName>
        <fullName evidence="1">Uncharacterized protein</fullName>
    </submittedName>
</protein>
<dbReference type="InterPro" id="IPR005632">
    <property type="entry name" value="Chaperone_Skp"/>
</dbReference>
<dbReference type="Gene3D" id="3.30.910.20">
    <property type="entry name" value="Skp domain"/>
    <property type="match status" value="1"/>
</dbReference>
<dbReference type="PROSITE" id="PS51257">
    <property type="entry name" value="PROKAR_LIPOPROTEIN"/>
    <property type="match status" value="1"/>
</dbReference>
<dbReference type="GO" id="GO:0051082">
    <property type="term" value="F:unfolded protein binding"/>
    <property type="evidence" value="ECO:0007669"/>
    <property type="project" value="InterPro"/>
</dbReference>
<reference evidence="1" key="1">
    <citation type="submission" date="2009-10" db="EMBL/GenBank/DDBJ databases">
        <title>Diversity of trophic interactions inside an arsenic-rich microbial ecosystem.</title>
        <authorList>
            <person name="Bertin P.N."/>
            <person name="Heinrich-Salmeron A."/>
            <person name="Pelletier E."/>
            <person name="Goulhen-Chollet F."/>
            <person name="Arsene-Ploetze F."/>
            <person name="Gallien S."/>
            <person name="Calteau A."/>
            <person name="Vallenet D."/>
            <person name="Casiot C."/>
            <person name="Chane-Woon-Ming B."/>
            <person name="Giloteaux L."/>
            <person name="Barakat M."/>
            <person name="Bonnefoy V."/>
            <person name="Bruneel O."/>
            <person name="Chandler M."/>
            <person name="Cleiss J."/>
            <person name="Duran R."/>
            <person name="Elbaz-Poulichet F."/>
            <person name="Fonknechten N."/>
            <person name="Lauga B."/>
            <person name="Mornico D."/>
            <person name="Ortet P."/>
            <person name="Schaeffer C."/>
            <person name="Siguier P."/>
            <person name="Alexander Thil Smith A."/>
            <person name="Van Dorsselaer A."/>
            <person name="Weissenbach J."/>
            <person name="Medigue C."/>
            <person name="Le Paslier D."/>
        </authorList>
    </citation>
    <scope>NUCLEOTIDE SEQUENCE</scope>
</reference>
<name>E6PG91_9ZZZZ</name>
<accession>E6PG91</accession>
<comment type="caution">
    <text evidence="1">The sequence shown here is derived from an EMBL/GenBank/DDBJ whole genome shotgun (WGS) entry which is preliminary data.</text>
</comment>
<evidence type="ECO:0000313" key="1">
    <source>
        <dbReference type="EMBL" id="CBH75479.1"/>
    </source>
</evidence>
<dbReference type="InterPro" id="IPR024930">
    <property type="entry name" value="Skp_dom_sf"/>
</dbReference>